<proteinExistence type="predicted"/>
<sequence length="188" mass="22654">MFEKCQEVSQWMAAFEGKWFIAGGWAIDLHIGEETRQHQDIEVAIFREDQSLLKETMSGWRVHVIENKQLRDWDQLEQLEMPVHEIHAKTDVQELEILLNERGGDRWVYRREPEITFPISHMNLHSEQGFPYLNPEIVLLYKAKETRQRDEQDFEKIFPRLNEQQKEWLKQGLIQCHPNHPWLEKLLL</sequence>
<dbReference type="RefSeq" id="WP_093046670.1">
    <property type="nucleotide sequence ID" value="NZ_FNQR01000024.1"/>
</dbReference>
<protein>
    <submittedName>
        <fullName evidence="1">Aminoglycoside-2''-adenylyltransferase</fullName>
    </submittedName>
</protein>
<evidence type="ECO:0000313" key="2">
    <source>
        <dbReference type="Proteomes" id="UP000198584"/>
    </source>
</evidence>
<reference evidence="1 2" key="1">
    <citation type="submission" date="2016-10" db="EMBL/GenBank/DDBJ databases">
        <authorList>
            <person name="de Groot N.N."/>
        </authorList>
    </citation>
    <scope>NUCLEOTIDE SEQUENCE [LARGE SCALE GENOMIC DNA]</scope>
    <source>
        <strain evidence="1 2">CCM7597</strain>
    </source>
</reference>
<dbReference type="Pfam" id="PF10706">
    <property type="entry name" value="Aminoglyc_resit"/>
    <property type="match status" value="1"/>
</dbReference>
<gene>
    <name evidence="1" type="ORF">SAMN05421743_12419</name>
</gene>
<dbReference type="GO" id="GO:0016779">
    <property type="term" value="F:nucleotidyltransferase activity"/>
    <property type="evidence" value="ECO:0007669"/>
    <property type="project" value="UniProtKB-KW"/>
</dbReference>
<evidence type="ECO:0000313" key="1">
    <source>
        <dbReference type="EMBL" id="SEB18057.1"/>
    </source>
</evidence>
<keyword evidence="1" id="KW-0808">Transferase</keyword>
<dbReference type="Proteomes" id="UP000198584">
    <property type="component" value="Unassembled WGS sequence"/>
</dbReference>
<accession>A0A1H4H888</accession>
<dbReference type="STRING" id="571932.SAMN05421743_12419"/>
<dbReference type="EMBL" id="FNQR01000024">
    <property type="protein sequence ID" value="SEB18057.1"/>
    <property type="molecule type" value="Genomic_DNA"/>
</dbReference>
<dbReference type="Gene3D" id="3.30.460.40">
    <property type="match status" value="1"/>
</dbReference>
<dbReference type="AlphaFoldDB" id="A0A1H4H888"/>
<dbReference type="OrthoDB" id="9800567at2"/>
<name>A0A1H4H888_9BACI</name>
<keyword evidence="1" id="KW-0548">Nucleotidyltransferase</keyword>
<organism evidence="1 2">
    <name type="scientific">Thalassobacillus cyri</name>
    <dbReference type="NCBI Taxonomy" id="571932"/>
    <lineage>
        <taxon>Bacteria</taxon>
        <taxon>Bacillati</taxon>
        <taxon>Bacillota</taxon>
        <taxon>Bacilli</taxon>
        <taxon>Bacillales</taxon>
        <taxon>Bacillaceae</taxon>
        <taxon>Thalassobacillus</taxon>
    </lineage>
</organism>
<dbReference type="InterPro" id="IPR019646">
    <property type="entry name" value="Aminoglyc_AdlTrfase"/>
</dbReference>
<keyword evidence="2" id="KW-1185">Reference proteome</keyword>